<comment type="caution">
    <text evidence="2">The sequence shown here is derived from an EMBL/GenBank/DDBJ whole genome shotgun (WGS) entry which is preliminary data.</text>
</comment>
<evidence type="ECO:0000256" key="1">
    <source>
        <dbReference type="SAM" id="Phobius"/>
    </source>
</evidence>
<keyword evidence="1" id="KW-1133">Transmembrane helix</keyword>
<feature type="transmembrane region" description="Helical" evidence="1">
    <location>
        <begin position="112"/>
        <end position="140"/>
    </location>
</feature>
<dbReference type="STRING" id="1385519.N801_07815"/>
<dbReference type="OrthoDB" id="5244396at2"/>
<evidence type="ECO:0000313" key="2">
    <source>
        <dbReference type="EMBL" id="KGN41317.1"/>
    </source>
</evidence>
<reference evidence="2 3" key="1">
    <citation type="submission" date="2013-08" db="EMBL/GenBank/DDBJ databases">
        <title>The genome sequence of Knoellia aerolata.</title>
        <authorList>
            <person name="Zhu W."/>
            <person name="Wang G."/>
        </authorList>
    </citation>
    <scope>NUCLEOTIDE SEQUENCE [LARGE SCALE GENOMIC DNA]</scope>
    <source>
        <strain evidence="2 3">DSM 18566</strain>
    </source>
</reference>
<protein>
    <submittedName>
        <fullName evidence="2">ABC transporter permease</fullName>
    </submittedName>
</protein>
<name>A0A0A0JZ10_9MICO</name>
<dbReference type="EMBL" id="AVPL01000019">
    <property type="protein sequence ID" value="KGN41317.1"/>
    <property type="molecule type" value="Genomic_DNA"/>
</dbReference>
<dbReference type="PANTHER" id="PTHR37305">
    <property type="entry name" value="INTEGRAL MEMBRANE PROTEIN-RELATED"/>
    <property type="match status" value="1"/>
</dbReference>
<dbReference type="Proteomes" id="UP000030013">
    <property type="component" value="Unassembled WGS sequence"/>
</dbReference>
<feature type="transmembrane region" description="Helical" evidence="1">
    <location>
        <begin position="238"/>
        <end position="258"/>
    </location>
</feature>
<sequence length="266" mass="27690">MGAAIRSEFRKIFTTRLWWGMAIGIFVAGALFAGFFGWVLTSDQPGGPGGGPALEGDATQVVNSVYTAGLGVGYLLLLTMGILQIGSEYRHKTITATFLATPKRVRAMLAKVVALLGIGGVYGLISLLGSVAVGAIVLTLRDVDPFPSTEVLRTLALSLLALGLWALIGLGVGILIPNQVAAILVGVGVAWIVEPLLGLGLSYVDAAKDVVPYFPSNATNAMVNGVTQGGSQVDYLPWWAGALVLAAYAAALSAFGTWRTVRQDIS</sequence>
<keyword evidence="1" id="KW-0472">Membrane</keyword>
<dbReference type="AlphaFoldDB" id="A0A0A0JZ10"/>
<keyword evidence="1" id="KW-0812">Transmembrane</keyword>
<accession>A0A0A0JZ10</accession>
<gene>
    <name evidence="2" type="ORF">N801_07815</name>
</gene>
<feature type="transmembrane region" description="Helical" evidence="1">
    <location>
        <begin position="152"/>
        <end position="176"/>
    </location>
</feature>
<organism evidence="2 3">
    <name type="scientific">Knoellia aerolata DSM 18566</name>
    <dbReference type="NCBI Taxonomy" id="1385519"/>
    <lineage>
        <taxon>Bacteria</taxon>
        <taxon>Bacillati</taxon>
        <taxon>Actinomycetota</taxon>
        <taxon>Actinomycetes</taxon>
        <taxon>Micrococcales</taxon>
        <taxon>Intrasporangiaceae</taxon>
        <taxon>Knoellia</taxon>
    </lineage>
</organism>
<feature type="transmembrane region" description="Helical" evidence="1">
    <location>
        <begin position="61"/>
        <end position="83"/>
    </location>
</feature>
<dbReference type="eggNOG" id="ENOG5030HQN">
    <property type="taxonomic scope" value="Bacteria"/>
</dbReference>
<feature type="transmembrane region" description="Helical" evidence="1">
    <location>
        <begin position="183"/>
        <end position="204"/>
    </location>
</feature>
<keyword evidence="3" id="KW-1185">Reference proteome</keyword>
<dbReference type="PANTHER" id="PTHR37305:SF1">
    <property type="entry name" value="MEMBRANE PROTEIN"/>
    <property type="match status" value="1"/>
</dbReference>
<evidence type="ECO:0000313" key="3">
    <source>
        <dbReference type="Proteomes" id="UP000030013"/>
    </source>
</evidence>
<dbReference type="RefSeq" id="WP_035936550.1">
    <property type="nucleotide sequence ID" value="NZ_AVPL01000019.1"/>
</dbReference>
<feature type="transmembrane region" description="Helical" evidence="1">
    <location>
        <begin position="17"/>
        <end position="41"/>
    </location>
</feature>
<proteinExistence type="predicted"/>